<dbReference type="SUPFAM" id="SSF49503">
    <property type="entry name" value="Cupredoxins"/>
    <property type="match status" value="3"/>
</dbReference>
<evidence type="ECO:0000256" key="2">
    <source>
        <dbReference type="ARBA" id="ARBA00002075"/>
    </source>
</evidence>
<dbReference type="Pfam" id="PF00394">
    <property type="entry name" value="Cu-oxidase"/>
    <property type="match status" value="1"/>
</dbReference>
<feature type="domain" description="Plastocyanin-like" evidence="16">
    <location>
        <begin position="30"/>
        <end position="144"/>
    </location>
</feature>
<evidence type="ECO:0000256" key="7">
    <source>
        <dbReference type="ARBA" id="ARBA00022525"/>
    </source>
</evidence>
<dbReference type="Pfam" id="PF07732">
    <property type="entry name" value="Cu-oxidase_3"/>
    <property type="match status" value="1"/>
</dbReference>
<dbReference type="InterPro" id="IPR011706">
    <property type="entry name" value="Cu-oxidase_C"/>
</dbReference>
<evidence type="ECO:0000313" key="18">
    <source>
        <dbReference type="Proteomes" id="UP001055439"/>
    </source>
</evidence>
<proteinExistence type="inferred from homology"/>
<keyword evidence="12 13" id="KW-0439">Lignin degradation</keyword>
<keyword evidence="6 13" id="KW-0052">Apoplast</keyword>
<dbReference type="Proteomes" id="UP001055439">
    <property type="component" value="Chromosome 1"/>
</dbReference>
<keyword evidence="18" id="KW-1185">Reference proteome</keyword>
<dbReference type="CDD" id="cd13849">
    <property type="entry name" value="CuRO_1_LCC_plant"/>
    <property type="match status" value="1"/>
</dbReference>
<dbReference type="InterPro" id="IPR001117">
    <property type="entry name" value="Cu-oxidase_2nd"/>
</dbReference>
<dbReference type="GO" id="GO:0052716">
    <property type="term" value="F:hydroquinone:oxygen oxidoreductase activity"/>
    <property type="evidence" value="ECO:0007669"/>
    <property type="project" value="UniProtKB-EC"/>
</dbReference>
<dbReference type="InterPro" id="IPR008972">
    <property type="entry name" value="Cupredoxin"/>
</dbReference>
<evidence type="ECO:0000256" key="6">
    <source>
        <dbReference type="ARBA" id="ARBA00022523"/>
    </source>
</evidence>
<comment type="function">
    <text evidence="2 13">Lignin degradation and detoxification of lignin-derived products.</text>
</comment>
<keyword evidence="9 13" id="KW-0677">Repeat</keyword>
<evidence type="ECO:0000259" key="16">
    <source>
        <dbReference type="Pfam" id="PF07732"/>
    </source>
</evidence>
<feature type="domain" description="Plastocyanin-like" evidence="14">
    <location>
        <begin position="157"/>
        <end position="307"/>
    </location>
</feature>
<evidence type="ECO:0000256" key="10">
    <source>
        <dbReference type="ARBA" id="ARBA00023002"/>
    </source>
</evidence>
<dbReference type="InterPro" id="IPR045087">
    <property type="entry name" value="Cu-oxidase_fam"/>
</dbReference>
<sequence>MDFLCLLLVFLHCLASTEACSMTHSHVFNVEEVPRTRLCRTKSIMTVNGQFPGPNLYARRGDTIVVKVHNHASKNVTIHWHGVKQPRNPWSDGPEFITQCPIKPGASFTYTIILSTEEGTVWWHAHNDFDRATVHGAIVVRPRRGTRYPFPHPFQEFVITLGREWWNRGANAVLEEALSTGGEVESSDAFTINGQPGDLYPCSSAGTFRMLVEHGKTYLLRVVNAAMSNGLFFSVASHTVVVVGSDGNYVKPLSADYIMITPGETMDLLLEANQPPDVLYYMAGRAFSYLSLGSFPTTATTAIVEYVSDLPLESTKPLQPTLPYYNDTAAATNFSFALRSPANAAHPVDVPMTVDQDMFIVAAINELECPQASCAGPNGTRLRASLNNISFVDPPIDILEAYYAGIEGVFGENFPNMPPYYYNFTATDQPLSLLLPTLGTEVRVLEYGARMEVVFQGTSLVTGDNHPMHLHGYSFYVVGWGFGNFDKERDPLRYNLEDPPIKNTVGVPINGWVAVRFTANNPGVWFMHCHIERHMIWGMNTVLIVKDGEGPKEKVLPPPRHMPPC</sequence>
<evidence type="ECO:0000313" key="17">
    <source>
        <dbReference type="EMBL" id="URD71918.1"/>
    </source>
</evidence>
<dbReference type="Gene3D" id="2.60.40.420">
    <property type="entry name" value="Cupredoxins - blue copper proteins"/>
    <property type="match status" value="3"/>
</dbReference>
<dbReference type="InterPro" id="IPR002355">
    <property type="entry name" value="Cu_oxidase_Cu_BS"/>
</dbReference>
<evidence type="ECO:0000256" key="5">
    <source>
        <dbReference type="ARBA" id="ARBA00012297"/>
    </source>
</evidence>
<keyword evidence="10 13" id="KW-0560">Oxidoreductase</keyword>
<evidence type="ECO:0000256" key="13">
    <source>
        <dbReference type="RuleBase" id="RU361119"/>
    </source>
</evidence>
<dbReference type="AlphaFoldDB" id="A0A9E7E7I5"/>
<feature type="domain" description="Plastocyanin-like" evidence="15">
    <location>
        <begin position="437"/>
        <end position="548"/>
    </location>
</feature>
<name>A0A9E7E7I5_9LILI</name>
<dbReference type="GO" id="GO:0005507">
    <property type="term" value="F:copper ion binding"/>
    <property type="evidence" value="ECO:0007669"/>
    <property type="project" value="InterPro"/>
</dbReference>
<comment type="similarity">
    <text evidence="4 13">Belongs to the multicopper oxidase family.</text>
</comment>
<dbReference type="OrthoDB" id="2121828at2759"/>
<dbReference type="NCBIfam" id="TIGR03389">
    <property type="entry name" value="laccase"/>
    <property type="match status" value="1"/>
</dbReference>
<comment type="cofactor">
    <cofactor evidence="13">
        <name>Cu cation</name>
        <dbReference type="ChEBI" id="CHEBI:23378"/>
    </cofactor>
    <text evidence="13">Binds 4 Cu cations per monomer.</text>
</comment>
<dbReference type="InterPro" id="IPR034285">
    <property type="entry name" value="CuRO_2_LCC"/>
</dbReference>
<feature type="signal peptide" evidence="13">
    <location>
        <begin position="1"/>
        <end position="19"/>
    </location>
</feature>
<dbReference type="Pfam" id="PF07731">
    <property type="entry name" value="Cu-oxidase_2"/>
    <property type="match status" value="1"/>
</dbReference>
<dbReference type="InterPro" id="IPR011707">
    <property type="entry name" value="Cu-oxidase-like_N"/>
</dbReference>
<dbReference type="InterPro" id="IPR034288">
    <property type="entry name" value="CuRO_1_LCC"/>
</dbReference>
<keyword evidence="11 13" id="KW-0186">Copper</keyword>
<keyword evidence="13" id="KW-0732">Signal</keyword>
<evidence type="ECO:0000256" key="4">
    <source>
        <dbReference type="ARBA" id="ARBA00010609"/>
    </source>
</evidence>
<comment type="subcellular location">
    <subcellularLocation>
        <location evidence="3 13">Secreted</location>
        <location evidence="3 13">Extracellular space</location>
        <location evidence="3 13">Apoplast</location>
    </subcellularLocation>
</comment>
<dbReference type="InterPro" id="IPR033138">
    <property type="entry name" value="Cu_oxidase_CS"/>
</dbReference>
<dbReference type="GO" id="GO:0046274">
    <property type="term" value="P:lignin catabolic process"/>
    <property type="evidence" value="ECO:0007669"/>
    <property type="project" value="UniProtKB-KW"/>
</dbReference>
<keyword evidence="7 13" id="KW-0964">Secreted</keyword>
<dbReference type="InterPro" id="IPR034289">
    <property type="entry name" value="CuRO_3_LCC"/>
</dbReference>
<evidence type="ECO:0000259" key="15">
    <source>
        <dbReference type="Pfam" id="PF07731"/>
    </source>
</evidence>
<gene>
    <name evidence="17" type="ORF">MUK42_09544</name>
</gene>
<accession>A0A9E7E7I5</accession>
<evidence type="ECO:0000259" key="14">
    <source>
        <dbReference type="Pfam" id="PF00394"/>
    </source>
</evidence>
<dbReference type="PANTHER" id="PTHR11709:SF262">
    <property type="entry name" value="LACCASE-14"/>
    <property type="match status" value="1"/>
</dbReference>
<evidence type="ECO:0000256" key="11">
    <source>
        <dbReference type="ARBA" id="ARBA00023008"/>
    </source>
</evidence>
<keyword evidence="8 13" id="KW-0479">Metal-binding</keyword>
<dbReference type="CDD" id="cd13875">
    <property type="entry name" value="CuRO_2_LCC_plant"/>
    <property type="match status" value="1"/>
</dbReference>
<dbReference type="PANTHER" id="PTHR11709">
    <property type="entry name" value="MULTI-COPPER OXIDASE"/>
    <property type="match status" value="1"/>
</dbReference>
<evidence type="ECO:0000256" key="12">
    <source>
        <dbReference type="ARBA" id="ARBA00023185"/>
    </source>
</evidence>
<protein>
    <recommendedName>
        <fullName evidence="5 13">Laccase</fullName>
        <ecNumber evidence="5 13">1.10.3.2</ecNumber>
    </recommendedName>
    <alternativeName>
        <fullName evidence="13">Benzenediol:oxygen oxidoreductase</fullName>
    </alternativeName>
    <alternativeName>
        <fullName evidence="13">Diphenol oxidase</fullName>
    </alternativeName>
    <alternativeName>
        <fullName evidence="13">Urishiol oxidase</fullName>
    </alternativeName>
</protein>
<evidence type="ECO:0000256" key="1">
    <source>
        <dbReference type="ARBA" id="ARBA00000349"/>
    </source>
</evidence>
<feature type="chain" id="PRO_5039757659" description="Laccase" evidence="13">
    <location>
        <begin position="20"/>
        <end position="565"/>
    </location>
</feature>
<dbReference type="CDD" id="cd13897">
    <property type="entry name" value="CuRO_3_LCC_plant"/>
    <property type="match status" value="1"/>
</dbReference>
<evidence type="ECO:0000256" key="9">
    <source>
        <dbReference type="ARBA" id="ARBA00022737"/>
    </source>
</evidence>
<dbReference type="EC" id="1.10.3.2" evidence="5 13"/>
<dbReference type="GO" id="GO:0048046">
    <property type="term" value="C:apoplast"/>
    <property type="evidence" value="ECO:0007669"/>
    <property type="project" value="UniProtKB-SubCell"/>
</dbReference>
<comment type="catalytic activity">
    <reaction evidence="1 13">
        <text>4 hydroquinone + O2 = 4 benzosemiquinone + 2 H2O</text>
        <dbReference type="Rhea" id="RHEA:11276"/>
        <dbReference type="ChEBI" id="CHEBI:15377"/>
        <dbReference type="ChEBI" id="CHEBI:15379"/>
        <dbReference type="ChEBI" id="CHEBI:17594"/>
        <dbReference type="ChEBI" id="CHEBI:17977"/>
        <dbReference type="EC" id="1.10.3.2"/>
    </reaction>
</comment>
<dbReference type="PROSITE" id="PS00080">
    <property type="entry name" value="MULTICOPPER_OXIDASE2"/>
    <property type="match status" value="1"/>
</dbReference>
<evidence type="ECO:0000256" key="8">
    <source>
        <dbReference type="ARBA" id="ARBA00022723"/>
    </source>
</evidence>
<reference evidence="17" key="1">
    <citation type="submission" date="2022-05" db="EMBL/GenBank/DDBJ databases">
        <title>The Musa troglodytarum L. genome provides insights into the mechanism of non-climacteric behaviour and enrichment of carotenoids.</title>
        <authorList>
            <person name="Wang J."/>
        </authorList>
    </citation>
    <scope>NUCLEOTIDE SEQUENCE</scope>
    <source>
        <tissue evidence="17">Leaf</tissue>
    </source>
</reference>
<dbReference type="EMBL" id="CP097502">
    <property type="protein sequence ID" value="URD71918.1"/>
    <property type="molecule type" value="Genomic_DNA"/>
</dbReference>
<dbReference type="PROSITE" id="PS00079">
    <property type="entry name" value="MULTICOPPER_OXIDASE1"/>
    <property type="match status" value="1"/>
</dbReference>
<organism evidence="17 18">
    <name type="scientific">Musa troglodytarum</name>
    <name type="common">fe'i banana</name>
    <dbReference type="NCBI Taxonomy" id="320322"/>
    <lineage>
        <taxon>Eukaryota</taxon>
        <taxon>Viridiplantae</taxon>
        <taxon>Streptophyta</taxon>
        <taxon>Embryophyta</taxon>
        <taxon>Tracheophyta</taxon>
        <taxon>Spermatophyta</taxon>
        <taxon>Magnoliopsida</taxon>
        <taxon>Liliopsida</taxon>
        <taxon>Zingiberales</taxon>
        <taxon>Musaceae</taxon>
        <taxon>Musa</taxon>
    </lineage>
</organism>
<evidence type="ECO:0000256" key="3">
    <source>
        <dbReference type="ARBA" id="ARBA00004271"/>
    </source>
</evidence>
<dbReference type="InterPro" id="IPR017761">
    <property type="entry name" value="Laccase"/>
</dbReference>